<dbReference type="Proteomes" id="UP001225356">
    <property type="component" value="Unassembled WGS sequence"/>
</dbReference>
<evidence type="ECO:0000313" key="1">
    <source>
        <dbReference type="EMBL" id="MDP9842296.1"/>
    </source>
</evidence>
<organism evidence="1 2">
    <name type="scientific">Streptosporangium lutulentum</name>
    <dbReference type="NCBI Taxonomy" id="1461250"/>
    <lineage>
        <taxon>Bacteria</taxon>
        <taxon>Bacillati</taxon>
        <taxon>Actinomycetota</taxon>
        <taxon>Actinomycetes</taxon>
        <taxon>Streptosporangiales</taxon>
        <taxon>Streptosporangiaceae</taxon>
        <taxon>Streptosporangium</taxon>
    </lineage>
</organism>
<name>A0ABT9Q6B8_9ACTN</name>
<reference evidence="1 2" key="1">
    <citation type="submission" date="2023-07" db="EMBL/GenBank/DDBJ databases">
        <title>Sequencing the genomes of 1000 actinobacteria strains.</title>
        <authorList>
            <person name="Klenk H.-P."/>
        </authorList>
    </citation>
    <scope>NUCLEOTIDE SEQUENCE [LARGE SCALE GENOMIC DNA]</scope>
    <source>
        <strain evidence="1 2">DSM 46740</strain>
    </source>
</reference>
<accession>A0ABT9Q6B8</accession>
<sequence length="187" mass="21636">MTANKHFKHRVRERARRTGESYTAALRHLRRIDAQEHVVHWQRIEKPEFGYAVHVPQGWDERPPNLRNSPLETARFGDPADRRHNLTVFRGLPRPRWTAAEVAEEVQAVLEAAGFRDFHIADARIAERTGTRLDCAKHDAGRVWAVRQYFVVHDDVRFTLGCGSFIPEEDDLLFTGMAERFEILNSA</sequence>
<dbReference type="RefSeq" id="WP_307556219.1">
    <property type="nucleotide sequence ID" value="NZ_JAUSQU010000001.1"/>
</dbReference>
<proteinExistence type="predicted"/>
<evidence type="ECO:0000313" key="2">
    <source>
        <dbReference type="Proteomes" id="UP001225356"/>
    </source>
</evidence>
<dbReference type="EMBL" id="JAUSQU010000001">
    <property type="protein sequence ID" value="MDP9842296.1"/>
    <property type="molecule type" value="Genomic_DNA"/>
</dbReference>
<gene>
    <name evidence="1" type="ORF">J2853_001507</name>
</gene>
<comment type="caution">
    <text evidence="1">The sequence shown here is derived from an EMBL/GenBank/DDBJ whole genome shotgun (WGS) entry which is preliminary data.</text>
</comment>
<keyword evidence="2" id="KW-1185">Reference proteome</keyword>
<protein>
    <submittedName>
        <fullName evidence="1">Uncharacterized protein</fullName>
    </submittedName>
</protein>